<name>A0ABD0Y5N7_9HEMI</name>
<feature type="region of interest" description="Disordered" evidence="1">
    <location>
        <begin position="255"/>
        <end position="285"/>
    </location>
</feature>
<evidence type="ECO:0000313" key="3">
    <source>
        <dbReference type="Proteomes" id="UP001558652"/>
    </source>
</evidence>
<dbReference type="AlphaFoldDB" id="A0ABD0Y5N7"/>
<comment type="caution">
    <text evidence="2">The sequence shown here is derived from an EMBL/GenBank/DDBJ whole genome shotgun (WGS) entry which is preliminary data.</text>
</comment>
<proteinExistence type="predicted"/>
<dbReference type="EMBL" id="JBFDAA010000013">
    <property type="protein sequence ID" value="KAL1122735.1"/>
    <property type="molecule type" value="Genomic_DNA"/>
</dbReference>
<reference evidence="2 3" key="1">
    <citation type="submission" date="2024-07" db="EMBL/GenBank/DDBJ databases">
        <title>Chromosome-level genome assembly of the water stick insect Ranatra chinensis (Heteroptera: Nepidae).</title>
        <authorList>
            <person name="Liu X."/>
        </authorList>
    </citation>
    <scope>NUCLEOTIDE SEQUENCE [LARGE SCALE GENOMIC DNA]</scope>
    <source>
        <strain evidence="2">Cailab_2021Rc</strain>
        <tissue evidence="2">Muscle</tissue>
    </source>
</reference>
<dbReference type="Proteomes" id="UP001558652">
    <property type="component" value="Unassembled WGS sequence"/>
</dbReference>
<keyword evidence="3" id="KW-1185">Reference proteome</keyword>
<organism evidence="2 3">
    <name type="scientific">Ranatra chinensis</name>
    <dbReference type="NCBI Taxonomy" id="642074"/>
    <lineage>
        <taxon>Eukaryota</taxon>
        <taxon>Metazoa</taxon>
        <taxon>Ecdysozoa</taxon>
        <taxon>Arthropoda</taxon>
        <taxon>Hexapoda</taxon>
        <taxon>Insecta</taxon>
        <taxon>Pterygota</taxon>
        <taxon>Neoptera</taxon>
        <taxon>Paraneoptera</taxon>
        <taxon>Hemiptera</taxon>
        <taxon>Heteroptera</taxon>
        <taxon>Panheteroptera</taxon>
        <taxon>Nepomorpha</taxon>
        <taxon>Nepidae</taxon>
        <taxon>Ranatrinae</taxon>
        <taxon>Ranatra</taxon>
    </lineage>
</organism>
<evidence type="ECO:0000313" key="2">
    <source>
        <dbReference type="EMBL" id="KAL1122735.1"/>
    </source>
</evidence>
<sequence>MPGRALSRRGGNNACEGLESLDTHVYGLPKNVEQFMKMDVKSTTDEYLQKFRYSCLRPPEERGAIYEDGCLIFNRWQAWITTFLVLVTTPEDKLTPIYTEYLQKLKYSCLRPSEERGAIYEDGCLMFNRWQAWITTFLILVTTLEDKLTPIYIEYLQKLRYSCLRPPEERGAISEDGKSLWHPRLPERAVTGLSTVISPLCTIQTVRAANFKIFTQTTHISRDLDVMKMRKFVSMVLSTKTAPLMMAISRSRFGPTNYKQETTDHGRLPRPESFRSAESSGVDRVVSNGGSKVSIFRESLQHAFACRICCRSADGVPTDNVHATFPEDASNMGSETLEHIAVYSGRLSTSFLV</sequence>
<accession>A0ABD0Y5N7</accession>
<feature type="compositionally biased region" description="Basic and acidic residues" evidence="1">
    <location>
        <begin position="261"/>
        <end position="275"/>
    </location>
</feature>
<evidence type="ECO:0000256" key="1">
    <source>
        <dbReference type="SAM" id="MobiDB-lite"/>
    </source>
</evidence>
<protein>
    <submittedName>
        <fullName evidence="2">Uncharacterized protein</fullName>
    </submittedName>
</protein>
<gene>
    <name evidence="2" type="ORF">AAG570_003062</name>
</gene>